<dbReference type="KEGG" id="vg:77927671"/>
<evidence type="ECO:0000313" key="2">
    <source>
        <dbReference type="Proteomes" id="UP000683399"/>
    </source>
</evidence>
<dbReference type="RefSeq" id="YP_010651946.1">
    <property type="nucleotide sequence ID" value="NC_070784.1"/>
</dbReference>
<organism evidence="1 2">
    <name type="scientific">Streptomyces phage TunaTartare</name>
    <dbReference type="NCBI Taxonomy" id="2848887"/>
    <lineage>
        <taxon>Viruses</taxon>
        <taxon>Duplodnaviria</taxon>
        <taxon>Heunggongvirae</taxon>
        <taxon>Uroviricota</taxon>
        <taxon>Caudoviricetes</taxon>
        <taxon>Stanwilliamsviridae</taxon>
        <taxon>Loccivirinae</taxon>
        <taxon>Faustvirus</taxon>
        <taxon>Faustvirus tunatartare</taxon>
    </lineage>
</organism>
<evidence type="ECO:0000313" key="1">
    <source>
        <dbReference type="EMBL" id="QWT29989.1"/>
    </source>
</evidence>
<accession>A0A8F2IWF7</accession>
<reference evidence="1 2" key="1">
    <citation type="submission" date="2021-03" db="EMBL/GenBank/DDBJ databases">
        <authorList>
            <person name="Alqahtani R."/>
            <person name="Behailu E."/>
            <person name="Cappabianca D.W."/>
            <person name="Csanadi-Schwartz K.M."/>
            <person name="Dalal A.S."/>
            <person name="Fahim M.S."/>
            <person name="Franklin J.M."/>
            <person name="Gluckman M.H."/>
            <person name="Levine C.J."/>
            <person name="Martin N."/>
            <person name="Milza N."/>
            <person name="Najmabadi R."/>
            <person name="Newman A.M."/>
            <person name="Pajunar M."/>
            <person name="Qalawee I."/>
            <person name="Rizvi A."/>
            <person name="Samuel A."/>
            <person name="Smith A."/>
            <person name="Swann F.E."/>
            <person name="Sweeney P."/>
            <person name="Torres N.R."/>
            <person name="Ventrone L."/>
            <person name="Ventura L."/>
            <person name="Wroe M."/>
            <person name="Acquaye N.A."/>
            <person name="Agnes T.J."/>
            <person name="Ahmed A."/>
            <person name="Ahmed S."/>
            <person name="Amodu B.A."/>
            <person name="Arefeayne N.F."/>
            <person name="Asamoah-Frimpong E.A."/>
            <person name="Attaran A."/>
            <person name="Barragan J.M."/>
            <person name="Baumgarten L.N."/>
            <person name="Berhane B."/>
            <person name="Beyene A."/>
            <person name="Bhattarai B."/>
            <person name="Biondokin D.V."/>
            <person name="Boone B.K."/>
            <person name="Burney S.Z."/>
            <person name="Cayanan J.T."/>
            <person name="Cesta G."/>
            <person name="Chang J."/>
            <person name="Chavez J."/>
            <person name="Chorbajian C."/>
            <person name="Christian S."/>
            <person name="Corns J.R."/>
            <person name="Corns N.R."/>
            <person name="Cowan J.T."/>
            <person name="Coyne C."/>
            <person name="Dadzie B."/>
            <person name="Datu D.V."/>
            <person name="Deng B.C."/>
            <person name="Der L."/>
            <person name="Dickerson K."/>
            <person name="Dozier E."/>
            <person name="Egbunine A.O."/>
            <person name="Farooq M."/>
            <person name="Fonge A.E."/>
            <person name="Ghomsi-Nono M.P."/>
            <person name="Giampietro H."/>
            <person name="Gunnison R.P."/>
            <person name="Han S.H."/>
            <person name="Hennigan A.J."/>
            <person name="Hong A.N."/>
            <person name="Ijomor E.C."/>
            <person name="Jalali A."/>
            <person name="Jamil T.Z."/>
            <person name="Jenkins C.R."/>
            <person name="Joseph M.A."/>
            <person name="Jowanowitch O.J."/>
            <person name="Kang D."/>
            <person name="Khan A."/>
            <person name="Khan Z.K."/>
            <person name="Kiewe T."/>
            <person name="Kjerulf A.B."/>
            <person name="Kolosey V."/>
            <person name="Kurup M."/>
            <person name="Lee V.H."/>
            <person name="Llontop-Maldonado V."/>
            <person name="Long P."/>
            <person name="Lu N."/>
            <person name="Majekodunmi A."/>
            <person name="Malik H.W."/>
            <person name="Marcellino S.C."/>
            <person name="Martinez L.A."/>
            <person name="Meher F.N."/>
            <person name="Michelin M.A."/>
            <person name="Mitchell K.G."/>
            <person name="Mullens W.J."/>
            <person name="Nwakama C."/>
            <person name="Nwosu F.T."/>
            <person name="Oboh E.C."/>
            <person name="Odujinrin O."/>
            <person name="Ogunsan O."/>
            <person name="O'Neill K."/>
            <person name="Oxlaj J.A."/>
            <person name="Patel A.K."/>
            <person name="Patel B.R."/>
            <person name="Pham Q."/>
            <person name="Porter J."/>
            <person name="Portes J."/>
            <person name="Prokopenko A."/>
            <person name="Quraishi M."/>
            <person name="Qureshi M."/>
            <person name="Rivera A."/>
            <person name="Rubalsky V."/>
            <person name="Saikali Y."/>
            <person name="Saqaf K."/>
            <person name="Saroya S.R."/>
            <person name="Seas A."/>
            <person name="Shadrick R.E."/>
            <person name="Sharda N."/>
            <person name="Sigindere M.T."/>
            <person name="Simbi V.G."/>
            <person name="Thuzar C."/>
            <person name="Tran K."/>
            <person name="Tran V.D."/>
            <person name="Trang W."/>
            <person name="Vaishnav N."/>
            <person name="Vuong K."/>
            <person name="Walker C."/>
            <person name="Wallace S.A."/>
            <person name="Warfield J.C."/>
            <person name="Wikina T."/>
            <person name="Wobbeking F.T."/>
            <person name="Worrent L.D."/>
            <person name="Yan T."/>
            <person name="Zehra A."/>
            <person name="Avazpour P."/>
            <person name="Kim F.M."/>
            <person name="Mason K."/>
            <person name="Nguyen D.A."/>
            <person name="Pettit S.M."/>
            <person name="Zhou O.J."/>
            <person name="Brissett D.L."/>
            <person name="Gualtieri C."/>
            <person name="Hufford T.M."/>
            <person name="Ko J.M."/>
            <person name="Novak J.K."/>
            <person name="Smith Z.M."/>
            <person name="Mayer-Bacon C."/>
            <person name="Erill I."/>
            <person name="Caruso S.M."/>
            <person name="Garlena R.A."/>
            <person name="Russell D.A."/>
            <person name="Pope W.H."/>
            <person name="Jacobs-Sera D."/>
            <person name="Hatfull G.F."/>
        </authorList>
    </citation>
    <scope>NUCLEOTIDE SEQUENCE [LARGE SCALE GENOMIC DNA]</scope>
</reference>
<dbReference type="GeneID" id="77927671"/>
<dbReference type="EMBL" id="MW822145">
    <property type="protein sequence ID" value="QWT29989.1"/>
    <property type="molecule type" value="Genomic_DNA"/>
</dbReference>
<sequence>MFNPSNVAITFRQQHDYPMYGKKGWWAEDEDSYDFSLPKVNYTMEVRSPEFFADVSISVHPQFLDFKDAIASCLVAGLKLIDGYEMVYDEVISQFRTQLGISVSREVGKEIAEIKNTHFSSIDTPYFRIEIPMGLGFYVPHVGDMTAYHVQDEFKVRLECKVSSRGNSFVMNEFVSDEAWHYGGTDCMKFMQMKMLSQLHEAAPGLGMDWEIIRAQWFGDSQTMKKKGVDSYVSPDFQKAEYFAQATKKVSPPSDVAKLPGVNEEAKHPVTGRQAPLWNVIVDLNDRHGWSREQIADWVETLDIDISFGSNNEQG</sequence>
<name>A0A8F2IWF7_9CAUD</name>
<keyword evidence="2" id="KW-1185">Reference proteome</keyword>
<protein>
    <submittedName>
        <fullName evidence="1">Uncharacterized protein</fullName>
    </submittedName>
</protein>
<gene>
    <name evidence="1" type="primary">103</name>
    <name evidence="1" type="ORF">SEA_TUNATARTARE_103</name>
</gene>
<proteinExistence type="predicted"/>
<dbReference type="Proteomes" id="UP000683399">
    <property type="component" value="Segment"/>
</dbReference>